<feature type="compositionally biased region" description="Basic residues" evidence="9">
    <location>
        <begin position="1514"/>
        <end position="1533"/>
    </location>
</feature>
<dbReference type="Gene3D" id="3.40.47.10">
    <property type="match status" value="1"/>
</dbReference>
<dbReference type="GO" id="GO:0006633">
    <property type="term" value="P:fatty acid biosynthetic process"/>
    <property type="evidence" value="ECO:0007669"/>
    <property type="project" value="InterPro"/>
</dbReference>
<dbReference type="GO" id="GO:0009922">
    <property type="term" value="F:fatty acid elongase activity"/>
    <property type="evidence" value="ECO:0007669"/>
    <property type="project" value="UniProtKB-EC"/>
</dbReference>
<feature type="compositionally biased region" description="Low complexity" evidence="9">
    <location>
        <begin position="511"/>
        <end position="531"/>
    </location>
</feature>
<evidence type="ECO:0000256" key="2">
    <source>
        <dbReference type="ARBA" id="ARBA00012307"/>
    </source>
</evidence>
<evidence type="ECO:0000256" key="8">
    <source>
        <dbReference type="PROSITE-ProRule" id="PRU00325"/>
    </source>
</evidence>
<evidence type="ECO:0000259" key="10">
    <source>
        <dbReference type="PROSITE" id="PS50966"/>
    </source>
</evidence>
<feature type="region of interest" description="Disordered" evidence="9">
    <location>
        <begin position="366"/>
        <end position="572"/>
    </location>
</feature>
<dbReference type="Pfam" id="PF03108">
    <property type="entry name" value="DBD_Tnp_Mut"/>
    <property type="match status" value="1"/>
</dbReference>
<dbReference type="Pfam" id="PF04434">
    <property type="entry name" value="SWIM"/>
    <property type="match status" value="1"/>
</dbReference>
<keyword evidence="3" id="KW-0808">Transferase</keyword>
<dbReference type="SMART" id="SM00575">
    <property type="entry name" value="ZnF_PMZ"/>
    <property type="match status" value="1"/>
</dbReference>
<feature type="compositionally biased region" description="Polar residues" evidence="9">
    <location>
        <begin position="1539"/>
        <end position="1561"/>
    </location>
</feature>
<organism evidence="11 12">
    <name type="scientific">Paspalum notatum var. saurae</name>
    <dbReference type="NCBI Taxonomy" id="547442"/>
    <lineage>
        <taxon>Eukaryota</taxon>
        <taxon>Viridiplantae</taxon>
        <taxon>Streptophyta</taxon>
        <taxon>Embryophyta</taxon>
        <taxon>Tracheophyta</taxon>
        <taxon>Spermatophyta</taxon>
        <taxon>Magnoliopsida</taxon>
        <taxon>Liliopsida</taxon>
        <taxon>Poales</taxon>
        <taxon>Poaceae</taxon>
        <taxon>PACMAD clade</taxon>
        <taxon>Panicoideae</taxon>
        <taxon>Andropogonodae</taxon>
        <taxon>Paspaleae</taxon>
        <taxon>Paspalinae</taxon>
        <taxon>Paspalum</taxon>
    </lineage>
</organism>
<dbReference type="PANTHER" id="PTHR31561">
    <property type="entry name" value="3-KETOACYL-COA SYNTHASE"/>
    <property type="match status" value="1"/>
</dbReference>
<feature type="compositionally biased region" description="Basic and acidic residues" evidence="9">
    <location>
        <begin position="1504"/>
        <end position="1513"/>
    </location>
</feature>
<feature type="compositionally biased region" description="Low complexity" evidence="9">
    <location>
        <begin position="419"/>
        <end position="428"/>
    </location>
</feature>
<feature type="domain" description="SWIM-type" evidence="10">
    <location>
        <begin position="1280"/>
        <end position="1312"/>
    </location>
</feature>
<feature type="compositionally biased region" description="Basic and acidic residues" evidence="9">
    <location>
        <begin position="373"/>
        <end position="382"/>
    </location>
</feature>
<feature type="region of interest" description="Disordered" evidence="9">
    <location>
        <begin position="1364"/>
        <end position="1385"/>
    </location>
</feature>
<evidence type="ECO:0000256" key="3">
    <source>
        <dbReference type="ARBA" id="ARBA00022679"/>
    </source>
</evidence>
<keyword evidence="6" id="KW-0862">Zinc</keyword>
<keyword evidence="4" id="KW-0479">Metal-binding</keyword>
<dbReference type="Pfam" id="PF08392">
    <property type="entry name" value="FAE1_CUT1_RppA"/>
    <property type="match status" value="1"/>
</dbReference>
<accession>A0AAQ3WKG0</accession>
<proteinExistence type="inferred from homology"/>
<evidence type="ECO:0000256" key="1">
    <source>
        <dbReference type="ARBA" id="ARBA00005531"/>
    </source>
</evidence>
<evidence type="ECO:0000313" key="12">
    <source>
        <dbReference type="Proteomes" id="UP001341281"/>
    </source>
</evidence>
<dbReference type="GO" id="GO:0016020">
    <property type="term" value="C:membrane"/>
    <property type="evidence" value="ECO:0007669"/>
    <property type="project" value="InterPro"/>
</dbReference>
<dbReference type="EC" id="2.3.1.199" evidence="2"/>
<feature type="compositionally biased region" description="Basic and acidic residues" evidence="9">
    <location>
        <begin position="825"/>
        <end position="838"/>
    </location>
</feature>
<dbReference type="InterPro" id="IPR006564">
    <property type="entry name" value="Znf_PMZ"/>
</dbReference>
<dbReference type="Pfam" id="PF10551">
    <property type="entry name" value="MULE"/>
    <property type="match status" value="1"/>
</dbReference>
<reference evidence="11 12" key="1">
    <citation type="submission" date="2024-02" db="EMBL/GenBank/DDBJ databases">
        <title>High-quality chromosome-scale genome assembly of Pensacola bahiagrass (Paspalum notatum Flugge var. saurae).</title>
        <authorList>
            <person name="Vega J.M."/>
            <person name="Podio M."/>
            <person name="Orjuela J."/>
            <person name="Siena L.A."/>
            <person name="Pessino S.C."/>
            <person name="Combes M.C."/>
            <person name="Mariac C."/>
            <person name="Albertini E."/>
            <person name="Pupilli F."/>
            <person name="Ortiz J.P.A."/>
            <person name="Leblanc O."/>
        </authorList>
    </citation>
    <scope>NUCLEOTIDE SEQUENCE [LARGE SCALE GENOMIC DNA]</scope>
    <source>
        <strain evidence="11">R1</strain>
        <tissue evidence="11">Leaf</tissue>
    </source>
</reference>
<keyword evidence="12" id="KW-1185">Reference proteome</keyword>
<feature type="compositionally biased region" description="Polar residues" evidence="9">
    <location>
        <begin position="780"/>
        <end position="790"/>
    </location>
</feature>
<sequence>MFADVVANRYKLRPDVRSVNLSGMGCSGALICIGLARNLLRVAPPGTHVLIVAAEILTSTFYQGTKREMLVPNVLFRMGAAAMIMSNSPDRARFRLGPVVRTLTAARDSDYRCAFQEEDDKGNLGISLSKELPAVAANALKGHIMAFGPAVLPVSELLRVAFSLVKSKLSFLSAKAKERSIYRPAFNKVFQHFCIHPGSRKVIYEVQRGLGLSDANMEASHMTLHRFGNMAGSSLLYELAYIEAKRQMKKGDRVCMISFSPGIDCISVVLECVKPAADPDNGPWVNCIHRYLCPLPQLPKLRHKQRNNNNNNNTTTTTTIIAAAITIMLPSGSEVINRYNIFNYVHLTLVQAVKFPGRYRPFPGSPFPPLPRRKAETLDRGGEPTTAAGRVPAIDVPYRRVHPAGDRTPRAARPCSSVGDPTPRAARPATPPATRPRARLGLLLRRRPDPARGSAQLLRLRPVGDPTPRAARPAPPPATRPRARLGLLLRRRPDPARGSAQLLRLRPVGDPTPRAAAPPSATRPRARLGLLLRRRPDPARGSACYSAGDPTPRAARPGSPPSRPSATRPHARLGCFLDPRGCGPRSPFLFLASRSDEKDGVEVSQPMDDRSAGKGVVSPTMATGPMSSHPEWLPEGMDPKTSFYMEMRIFGNNSRADCSWYSCSTVVDSDTTNFKDFVDDILHTYPCVPTEVVKLYYFCDESNSHVQVCTDQDLVAMFAKHDATKTIRLSIGYFDVSKPDVPVPDWSSSSKLAVGEAPKSTLNAASETVTADCVPSAITLAQTSSQPTEPSQDEPVDTYLMNPHPEYEHVGVDDEGIYSDDDVDISDKAKLGKDREEEYIPSSDSYEEDSENDFSDDEEHQDPVPPYEPVQVHNANDPPMTVGSIYVNMNVFRLALAQHSVKHEFEYDIETSEPGRFRAHCAAKTEGCKWRIHASMMQDDVSIQRRIKDEHKVTISYKRVYYGKELALKQLHGDWYESFNNLYRFKAAVEEASPDSFVVIDHEIINEKNRFKRVFFALKACVDGFLNGCRPYLAIDSTFLTGKFRGQLAVACAVDGHNWLFPVAFGVFDLETIDNWSWFLERLRDAIGTPPGLAICTDAGKSIMESVTAVFPSAEHRECMVHLVNNFKKSYRGKVFDDNLWPAAYAWNPYYFEKHWKAMAEAKPAAVKYLRDNHNKIWTRSQFSTLSKVDYVTNNLAESCNNWVKGHKGMHLDSLLDTLRQKLMAKFHQRRKLGEKMQGKILEHIVKNLAERSRILNMDVIGSSNDIGEVSWRGGSGYRYAVNLKERTCTCREWQISGKPCLHAIAMSTSIRNEKLEDYVDMYFSVEKFRKAYEGIIPALPDKTQWPESTHGFFMHPPLLKSTAGRRQTKRFKGSSEGTSGRKGRHRCPICKQLGHHWYTCKEGDPNDIAEMLAARGKPKPRKRKPKEPTTEASGVDASTASGLATVKMVFPPETNSEIAIVPAKKRKKNPAATISTGIRMSGSGSNQVVAAPLAIVLPPPEVQSKEIKQSKAKEKKNKNKNIKNKTEKKKTVHVPQDSPANCTRSKGQGQPTPDSPAMNTRSKRKLQI</sequence>
<feature type="compositionally biased region" description="Acidic residues" evidence="9">
    <location>
        <begin position="813"/>
        <end position="824"/>
    </location>
</feature>
<feature type="compositionally biased region" description="Basic and acidic residues" evidence="9">
    <location>
        <begin position="600"/>
        <end position="612"/>
    </location>
</feature>
<dbReference type="Proteomes" id="UP001341281">
    <property type="component" value="Chromosome 03"/>
</dbReference>
<feature type="region of interest" description="Disordered" evidence="9">
    <location>
        <begin position="1503"/>
        <end position="1569"/>
    </location>
</feature>
<evidence type="ECO:0000313" key="11">
    <source>
        <dbReference type="EMBL" id="WVZ64977.1"/>
    </source>
</evidence>
<dbReference type="InterPro" id="IPR016039">
    <property type="entry name" value="Thiolase-like"/>
</dbReference>
<evidence type="ECO:0000256" key="5">
    <source>
        <dbReference type="ARBA" id="ARBA00022771"/>
    </source>
</evidence>
<gene>
    <name evidence="11" type="ORF">U9M48_014416</name>
</gene>
<evidence type="ECO:0000256" key="7">
    <source>
        <dbReference type="ARBA" id="ARBA00023315"/>
    </source>
</evidence>
<dbReference type="InterPro" id="IPR013747">
    <property type="entry name" value="ACP_syn_III_C"/>
</dbReference>
<dbReference type="SUPFAM" id="SSF53901">
    <property type="entry name" value="Thiolase-like"/>
    <property type="match status" value="1"/>
</dbReference>
<feature type="compositionally biased region" description="Basic residues" evidence="9">
    <location>
        <begin position="1417"/>
        <end position="1426"/>
    </location>
</feature>
<name>A0AAQ3WKG0_PASNO</name>
<feature type="region of interest" description="Disordered" evidence="9">
    <location>
        <begin position="600"/>
        <end position="633"/>
    </location>
</feature>
<comment type="similarity">
    <text evidence="1">Belongs to the thiolase-like superfamily. Chalcone/stilbene synthases family.</text>
</comment>
<dbReference type="InterPro" id="IPR007527">
    <property type="entry name" value="Znf_SWIM"/>
</dbReference>
<dbReference type="InterPro" id="IPR018289">
    <property type="entry name" value="MULE_transposase_dom"/>
</dbReference>
<feature type="region of interest" description="Disordered" evidence="9">
    <location>
        <begin position="1415"/>
        <end position="1440"/>
    </location>
</feature>
<feature type="region of interest" description="Disordered" evidence="9">
    <location>
        <begin position="780"/>
        <end position="876"/>
    </location>
</feature>
<dbReference type="InterPro" id="IPR013601">
    <property type="entry name" value="FAE1_typ3_polyketide_synth"/>
</dbReference>
<evidence type="ECO:0000256" key="9">
    <source>
        <dbReference type="SAM" id="MobiDB-lite"/>
    </source>
</evidence>
<dbReference type="CDD" id="cd00831">
    <property type="entry name" value="CHS_like"/>
    <property type="match status" value="1"/>
</dbReference>
<dbReference type="InterPro" id="IPR012392">
    <property type="entry name" value="3-ktacl-CoA_syn"/>
</dbReference>
<evidence type="ECO:0000256" key="6">
    <source>
        <dbReference type="ARBA" id="ARBA00022833"/>
    </source>
</evidence>
<keyword evidence="5 8" id="KW-0863">Zinc-finger</keyword>
<dbReference type="Pfam" id="PF08541">
    <property type="entry name" value="ACP_syn_III_C"/>
    <property type="match status" value="1"/>
</dbReference>
<protein>
    <recommendedName>
        <fullName evidence="2">very-long-chain 3-oxoacyl-CoA synthase</fullName>
        <ecNumber evidence="2">2.3.1.199</ecNumber>
    </recommendedName>
</protein>
<feature type="compositionally biased region" description="Acidic residues" evidence="9">
    <location>
        <begin position="845"/>
        <end position="860"/>
    </location>
</feature>
<dbReference type="InterPro" id="IPR004332">
    <property type="entry name" value="Transposase_MuDR"/>
</dbReference>
<dbReference type="EMBL" id="CP144747">
    <property type="protein sequence ID" value="WVZ64977.1"/>
    <property type="molecule type" value="Genomic_DNA"/>
</dbReference>
<dbReference type="PROSITE" id="PS50966">
    <property type="entry name" value="ZF_SWIM"/>
    <property type="match status" value="1"/>
</dbReference>
<dbReference type="GO" id="GO:0008270">
    <property type="term" value="F:zinc ion binding"/>
    <property type="evidence" value="ECO:0007669"/>
    <property type="project" value="UniProtKB-KW"/>
</dbReference>
<evidence type="ECO:0000256" key="4">
    <source>
        <dbReference type="ARBA" id="ARBA00022723"/>
    </source>
</evidence>
<keyword evidence="7" id="KW-0012">Acyltransferase</keyword>